<dbReference type="AlphaFoldDB" id="A0A1M6CB62"/>
<sequence>MAVVRGDPVLFSLEEVERDRPGVVTLEQLLLLASELGPPGREVGEFGGSFARDRVPVGLVNPTKGYRAGKLAGEHTDGAGNHWWYQMQPSDWYAHQLPAAIGPRITKPQEGSQGVVLLRLSTRPLWGRVFLSRTSQPS</sequence>
<name>A0A1M6CB62_9ACTN</name>
<dbReference type="Proteomes" id="UP000184512">
    <property type="component" value="Unassembled WGS sequence"/>
</dbReference>
<accession>A0A1M6CB62</accession>
<reference evidence="1 2" key="1">
    <citation type="submission" date="2016-11" db="EMBL/GenBank/DDBJ databases">
        <authorList>
            <person name="Jaros S."/>
            <person name="Januszkiewicz K."/>
            <person name="Wedrychowicz H."/>
        </authorList>
    </citation>
    <scope>NUCLEOTIDE SEQUENCE [LARGE SCALE GENOMIC DNA]</scope>
    <source>
        <strain evidence="1 2">DSM 12906</strain>
    </source>
</reference>
<dbReference type="STRING" id="1123357.SAMN02745244_00644"/>
<organism evidence="1 2">
    <name type="scientific">Tessaracoccus bendigoensis DSM 12906</name>
    <dbReference type="NCBI Taxonomy" id="1123357"/>
    <lineage>
        <taxon>Bacteria</taxon>
        <taxon>Bacillati</taxon>
        <taxon>Actinomycetota</taxon>
        <taxon>Actinomycetes</taxon>
        <taxon>Propionibacteriales</taxon>
        <taxon>Propionibacteriaceae</taxon>
        <taxon>Tessaracoccus</taxon>
    </lineage>
</organism>
<dbReference type="EMBL" id="FQZG01000009">
    <property type="protein sequence ID" value="SHI58237.1"/>
    <property type="molecule type" value="Genomic_DNA"/>
</dbReference>
<protein>
    <submittedName>
        <fullName evidence="1">Uncharacterized protein</fullName>
    </submittedName>
</protein>
<evidence type="ECO:0000313" key="2">
    <source>
        <dbReference type="Proteomes" id="UP000184512"/>
    </source>
</evidence>
<gene>
    <name evidence="1" type="ORF">SAMN02745244_00644</name>
</gene>
<evidence type="ECO:0000313" key="1">
    <source>
        <dbReference type="EMBL" id="SHI58237.1"/>
    </source>
</evidence>
<proteinExistence type="predicted"/>
<keyword evidence="2" id="KW-1185">Reference proteome</keyword>